<dbReference type="SUPFAM" id="SSF47336">
    <property type="entry name" value="ACP-like"/>
    <property type="match status" value="2"/>
</dbReference>
<evidence type="ECO:0000259" key="7">
    <source>
        <dbReference type="PROSITE" id="PS50075"/>
    </source>
</evidence>
<dbReference type="PANTHER" id="PTHR45527">
    <property type="entry name" value="NONRIBOSOMAL PEPTIDE SYNTHETASE"/>
    <property type="match status" value="1"/>
</dbReference>
<dbReference type="Pfam" id="PF00501">
    <property type="entry name" value="AMP-binding"/>
    <property type="match status" value="2"/>
</dbReference>
<dbReference type="Gene3D" id="3.30.559.10">
    <property type="entry name" value="Chloramphenicol acetyltransferase-like domain"/>
    <property type="match status" value="2"/>
</dbReference>
<dbReference type="InterPro" id="IPR000873">
    <property type="entry name" value="AMP-dep_synth/lig_dom"/>
</dbReference>
<dbReference type="InterPro" id="IPR010071">
    <property type="entry name" value="AA_adenyl_dom"/>
</dbReference>
<evidence type="ECO:0000256" key="6">
    <source>
        <dbReference type="ARBA" id="ARBA00023194"/>
    </source>
</evidence>
<dbReference type="SUPFAM" id="SSF52777">
    <property type="entry name" value="CoA-dependent acyltransferases"/>
    <property type="match status" value="5"/>
</dbReference>
<comment type="cofactor">
    <cofactor evidence="1">
        <name>pantetheine 4'-phosphate</name>
        <dbReference type="ChEBI" id="CHEBI:47942"/>
    </cofactor>
</comment>
<keyword evidence="6" id="KW-0045">Antibiotic biosynthesis</keyword>
<dbReference type="CDD" id="cd19534">
    <property type="entry name" value="E_NRPS"/>
    <property type="match status" value="1"/>
</dbReference>
<dbReference type="InterPro" id="IPR025110">
    <property type="entry name" value="AMP-bd_C"/>
</dbReference>
<protein>
    <submittedName>
        <fullName evidence="8">Surfactin family lipopeptide synthetase A</fullName>
    </submittedName>
</protein>
<evidence type="ECO:0000256" key="2">
    <source>
        <dbReference type="ARBA" id="ARBA00006432"/>
    </source>
</evidence>
<dbReference type="Gene3D" id="3.30.300.30">
    <property type="match status" value="2"/>
</dbReference>
<dbReference type="PROSITE" id="PS50075">
    <property type="entry name" value="CARRIER"/>
    <property type="match status" value="2"/>
</dbReference>
<dbReference type="InterPro" id="IPR010060">
    <property type="entry name" value="NRPS_synth"/>
</dbReference>
<dbReference type="NCBIfam" id="TIGR01733">
    <property type="entry name" value="AA-adenyl-dom"/>
    <property type="match status" value="2"/>
</dbReference>
<evidence type="ECO:0000256" key="1">
    <source>
        <dbReference type="ARBA" id="ARBA00001957"/>
    </source>
</evidence>
<dbReference type="Gene3D" id="3.30.559.30">
    <property type="entry name" value="Nonribosomal peptide synthetase, condensation domain"/>
    <property type="match status" value="3"/>
</dbReference>
<keyword evidence="9" id="KW-1185">Reference proteome</keyword>
<dbReference type="SMART" id="SM00823">
    <property type="entry name" value="PKS_PP"/>
    <property type="match status" value="2"/>
</dbReference>
<dbReference type="InterPro" id="IPR020845">
    <property type="entry name" value="AMP-binding_CS"/>
</dbReference>
<evidence type="ECO:0000256" key="5">
    <source>
        <dbReference type="ARBA" id="ARBA00022737"/>
    </source>
</evidence>
<dbReference type="NCBIfam" id="TIGR01720">
    <property type="entry name" value="NRPS-para261"/>
    <property type="match status" value="1"/>
</dbReference>
<dbReference type="Pfam" id="PF13193">
    <property type="entry name" value="AMP-binding_C"/>
    <property type="match status" value="2"/>
</dbReference>
<accession>A0ABT9W537</accession>
<dbReference type="Gene3D" id="3.40.50.980">
    <property type="match status" value="4"/>
</dbReference>
<dbReference type="Pfam" id="PF00550">
    <property type="entry name" value="PP-binding"/>
    <property type="match status" value="2"/>
</dbReference>
<dbReference type="SUPFAM" id="SSF56801">
    <property type="entry name" value="Acetyl-CoA synthetase-like"/>
    <property type="match status" value="2"/>
</dbReference>
<dbReference type="PROSITE" id="PS00012">
    <property type="entry name" value="PHOSPHOPANTETHEINE"/>
    <property type="match status" value="1"/>
</dbReference>
<dbReference type="PANTHER" id="PTHR45527:SF1">
    <property type="entry name" value="FATTY ACID SYNTHASE"/>
    <property type="match status" value="1"/>
</dbReference>
<dbReference type="CDD" id="cd17643">
    <property type="entry name" value="A_NRPS_Cytc1-like"/>
    <property type="match status" value="1"/>
</dbReference>
<dbReference type="InterPro" id="IPR009081">
    <property type="entry name" value="PP-bd_ACP"/>
</dbReference>
<dbReference type="InterPro" id="IPR006162">
    <property type="entry name" value="Ppantetheine_attach_site"/>
</dbReference>
<reference evidence="8 9" key="1">
    <citation type="submission" date="2023-07" db="EMBL/GenBank/DDBJ databases">
        <title>Genomic Encyclopedia of Type Strains, Phase IV (KMG-IV): sequencing the most valuable type-strain genomes for metagenomic binning, comparative biology and taxonomic classification.</title>
        <authorList>
            <person name="Goeker M."/>
        </authorList>
    </citation>
    <scope>NUCLEOTIDE SEQUENCE [LARGE SCALE GENOMIC DNA]</scope>
    <source>
        <strain evidence="8 9">DSM 12751</strain>
    </source>
</reference>
<dbReference type="PROSITE" id="PS00455">
    <property type="entry name" value="AMP_BINDING"/>
    <property type="match status" value="2"/>
</dbReference>
<feature type="domain" description="Carrier" evidence="7">
    <location>
        <begin position="772"/>
        <end position="847"/>
    </location>
</feature>
<evidence type="ECO:0000256" key="3">
    <source>
        <dbReference type="ARBA" id="ARBA00022450"/>
    </source>
</evidence>
<evidence type="ECO:0000313" key="8">
    <source>
        <dbReference type="EMBL" id="MDQ0168368.1"/>
    </source>
</evidence>
<comment type="caution">
    <text evidence="8">The sequence shown here is derived from an EMBL/GenBank/DDBJ whole genome shotgun (WGS) entry which is preliminary data.</text>
</comment>
<keyword evidence="4" id="KW-0597">Phosphoprotein</keyword>
<dbReference type="InterPro" id="IPR020806">
    <property type="entry name" value="PKS_PP-bd"/>
</dbReference>
<comment type="similarity">
    <text evidence="2">Belongs to the ATP-dependent AMP-binding enzyme family.</text>
</comment>
<keyword evidence="3" id="KW-0596">Phosphopantetheine</keyword>
<dbReference type="InterPro" id="IPR001242">
    <property type="entry name" value="Condensation_dom"/>
</dbReference>
<dbReference type="Gene3D" id="1.10.1200.10">
    <property type="entry name" value="ACP-like"/>
    <property type="match status" value="2"/>
</dbReference>
<dbReference type="SMART" id="SM01294">
    <property type="entry name" value="PKS_PP_betabranch"/>
    <property type="match status" value="1"/>
</dbReference>
<dbReference type="Gene3D" id="2.30.38.10">
    <property type="entry name" value="Luciferase, Domain 3"/>
    <property type="match status" value="2"/>
</dbReference>
<proteinExistence type="inferred from homology"/>
<evidence type="ECO:0000256" key="4">
    <source>
        <dbReference type="ARBA" id="ARBA00022553"/>
    </source>
</evidence>
<dbReference type="RefSeq" id="WP_307398044.1">
    <property type="nucleotide sequence ID" value="NZ_BAAADK010000034.1"/>
</dbReference>
<gene>
    <name evidence="8" type="ORF">J2S11_004330</name>
</gene>
<dbReference type="InterPro" id="IPR036736">
    <property type="entry name" value="ACP-like_sf"/>
</dbReference>
<dbReference type="InterPro" id="IPR020459">
    <property type="entry name" value="AMP-binding"/>
</dbReference>
<dbReference type="PRINTS" id="PR00154">
    <property type="entry name" value="AMPBINDING"/>
</dbReference>
<dbReference type="InterPro" id="IPR023213">
    <property type="entry name" value="CAT-like_dom_sf"/>
</dbReference>
<dbReference type="InterPro" id="IPR045851">
    <property type="entry name" value="AMP-bd_C_sf"/>
</dbReference>
<dbReference type="Pfam" id="PF00668">
    <property type="entry name" value="Condensation"/>
    <property type="match status" value="3"/>
</dbReference>
<organism evidence="8 9">
    <name type="scientific">Caldalkalibacillus horti</name>
    <dbReference type="NCBI Taxonomy" id="77523"/>
    <lineage>
        <taxon>Bacteria</taxon>
        <taxon>Bacillati</taxon>
        <taxon>Bacillota</taxon>
        <taxon>Bacilli</taxon>
        <taxon>Bacillales</taxon>
        <taxon>Bacillaceae</taxon>
        <taxon>Caldalkalibacillus</taxon>
    </lineage>
</organism>
<evidence type="ECO:0000313" key="9">
    <source>
        <dbReference type="Proteomes" id="UP001235840"/>
    </source>
</evidence>
<name>A0ABT9W537_9BACI</name>
<dbReference type="Proteomes" id="UP001235840">
    <property type="component" value="Unassembled WGS sequence"/>
</dbReference>
<feature type="domain" description="Carrier" evidence="7">
    <location>
        <begin position="1857"/>
        <end position="1931"/>
    </location>
</feature>
<dbReference type="EMBL" id="JAUSTY010000029">
    <property type="protein sequence ID" value="MDQ0168368.1"/>
    <property type="molecule type" value="Genomic_DNA"/>
</dbReference>
<dbReference type="NCBIfam" id="NF003417">
    <property type="entry name" value="PRK04813.1"/>
    <property type="match status" value="2"/>
</dbReference>
<keyword evidence="5" id="KW-0677">Repeat</keyword>
<sequence>MVDKIAQNLMLSDYTLNEEKEYWLQKLEGEISFSGFPVDYYKPRVNEGLAKITIPIPEPLFNRMNTMCNHNMHGLYMILVSGVKALLYKYTDNEDIMIGMPSFQQTESEETMAHIIALRSKIEHEQSFRFLLSDIRSSVLEADQHQSIPFNVLAGLKQESWNESEGFQTIVAFNAIHNELHRHEIETNTLFYFERDDSQLYLHLFYHSHLYQQETVDRLGEQLLLIYAQTLTDPEISIKDISLVTDDQEKELLSLWKENEVKYPPSTIHELFAQSVRLFPNRVALSDGQKELTYAEVDQWTNRLAHTLIEKGLQREQLVAVVLERSLEMVMSALAILKAGGAYVPIDPSYPIDRILYTLEDSAANLVLTQPEVKNVLHLNVGITVIDVHQQEALSKDDSPLPNRNEAEDLAYIIYTSGTTGKPKGVMIEHENVVRLLHNEAFQFDFNERDVWTLFHSFCFDFSVWEMYGALLYGGKLVVVQADEARDPAKFINVLLEEQVSVLNQTPTAFAQLVEEHMKDTKNNLDLRYVIFGGEALKPGGLKSWKRRYPECKLINMYGITETTVHVTYKEITEYEIEHNISNIGKPIPTLSTYIFDTNQQVLPVGLAGELYVGGAGVGRGYLHRPELSAEKFIQNPYRSQERLYRTGDLARLLTNGEMEYLGRIDHQVKIRGFRIELGEVETVLLQHQAIQEAAVLTKKHQTGESYICAYYVLKEVLSEWALREYMATLLPEYMIPSYLVEIDRFPVTSNGKIDRKLLPDPKERLAAELDEPSNEVEQLLEEICAEVIGIDRVGVRQPFFHVGGDSIKAVSYVNKINNAFHVQLQVKDIYVHQSIQQLSQAINELMRSSEGTLSEAEATPHSGIQEATKELIELQEKIRSSSELSAHIKDTVEDFYPMSDIERGMVYYALANPNLGIYHDQFIYYVTDASFDIPVFEKAIDMLTKKHDILRASFNLKDFEIPMKLIHTSISLNLSYADIRTLTNEQQKSHIQEDLQRDRAKSFDPHTAPLWRMKVYQLTAEKWCLAWIFHHAILDGWSNASFMTELSNTYFRLKEDPSYTVEPLLSHYRSYIIEQTVLKKDPKIKEFWKSELSEYKRLPLPKRNVHADVNERKTYSIPLKKELLEQLKKMELMYQTDIKTLCFSAYVSMCSMLSYERDFVVGLIENNRPICEDSDKILGCFLNTVPVRIRLDKSLTWGEHVRAISQKLVDIKYYGRLPLFEILKELKESSQDGNPLFDTIYNYVDFTIYEKMEHRETEAAPIELQANEKTNTLFDFTLLNTFNQFSVHVIYSPVLFDESAMEKVIHYFIKALEHIAYRHEAVIKKQDLLSAEEQRLFVHDLTLPKQEQLSKKSIPDLFEEQVRQYPHKMAVVCAEQELTYESLNEYVQRLAQILQEKGISSGDIVGLMTSHSLETVVGALAILKAGAALVALDPEYPHSRIEHMIDDSQIKVLLTDDKTSSSYPFQGTVINVLEQLGDGQNNQSAGNALPEWTNPGENDLAYLIYTSGSTGKPKGVMVEHKGLANLKSVFEQVFGITPNDRILQFASSSFDASIWEMSMALLTGATLYIPTKEVIMSTAKFESFMNQHEITAATLPPTYVSQLEPTRLNTLKKLITAGSAISAELVHRWKGHVHYFNAYGPTEYTICTTIWDSSLSYFDGSIVPIGRPIYNTHVYVLDQQLEPQPIGVEGELCVTGVALARGYLNRSELTAEKFVKHPLFPNQKLYRTGDLVRWSEDGNLEFLGRLDHQVKVRGHRVETGEIENSLLKIDSVTEVVVLDREDANGQKYLCAYFVADQQLEHLKLRGILLESLPDYMVPAHFIQIEEMPLTPNDKIDRRALPAPESKRLTEGREYLAPTTDIEKLLAEIWQTVLGVSQLGVEESFFELGGDSIKAIQVSARLHEKGYALEISSIFQYPSIQQLAEQVTRNSHQVDQGSVQGYFSLTPIQKWLFEENQSIHYFNQSIMLHHPEGFEAAILMKVLEQVVEHHDGLRMCFKNEDGQTVGYIQGLDETPAFDFISYDLKNESGTTLSNRIEEYCTALQQSFVLERGPLFKVTLFKTQEGDHLMLLLHHSIVDGVSWRILLEDVSEAYSQELNQQEIRFPQKTDSYLRWSNMLYEYAQSNELLREIDYWAELERVTCQRLPVNENKTSYTNLVRDGANTSFKLSTEDTQALLNQTHQAYNTEMNDILLTALGRTVYKWTGHHDILIQLEGHGREAFLKDMNISRTLGWFTSTYPVLIKLDHTRDSEEENLAYHIKSTKEMLRKIPNKGVGYSLLKYVTPSELTNRLSFDIKPEINFNYLGQFMEQDEKSVIKPSSMSTGQSVSPEFFRPSVLDFSGMISNGSLEFHLNYNTHQFSERQMEEVINLFKTELLHIIEHCRRVEQKQMTPTDMGNSELSIEELEDITDFFNDLE</sequence>